<name>A0ABZ0TQZ1_9SPHI</name>
<dbReference type="RefSeq" id="WP_321564446.1">
    <property type="nucleotide sequence ID" value="NZ_CP139558.1"/>
</dbReference>
<dbReference type="EMBL" id="CP139558">
    <property type="protein sequence ID" value="WPU95334.1"/>
    <property type="molecule type" value="Genomic_DNA"/>
</dbReference>
<evidence type="ECO:0000313" key="2">
    <source>
        <dbReference type="EMBL" id="WPU95334.1"/>
    </source>
</evidence>
<sequence length="121" mass="13518">MKKAHITMVALVFIISVTACKFGKRHTTIMENGNGNTVKIEYWGQTYFNAEGTAIKSISPNGSVKYTRDDKTLIAESDYRGKITYELNDGEKQTTLDESGKEFLAQAVKDMIRHGHNADGR</sequence>
<evidence type="ECO:0000256" key="1">
    <source>
        <dbReference type="SAM" id="SignalP"/>
    </source>
</evidence>
<evidence type="ECO:0000313" key="3">
    <source>
        <dbReference type="Proteomes" id="UP001324380"/>
    </source>
</evidence>
<evidence type="ECO:0008006" key="4">
    <source>
        <dbReference type="Google" id="ProtNLM"/>
    </source>
</evidence>
<feature type="chain" id="PRO_5046999471" description="Lipoprotein" evidence="1">
    <location>
        <begin position="20"/>
        <end position="121"/>
    </location>
</feature>
<organism evidence="2 3">
    <name type="scientific">Mucilaginibacter sabulilitoris</name>
    <dbReference type="NCBI Taxonomy" id="1173583"/>
    <lineage>
        <taxon>Bacteria</taxon>
        <taxon>Pseudomonadati</taxon>
        <taxon>Bacteroidota</taxon>
        <taxon>Sphingobacteriia</taxon>
        <taxon>Sphingobacteriales</taxon>
        <taxon>Sphingobacteriaceae</taxon>
        <taxon>Mucilaginibacter</taxon>
    </lineage>
</organism>
<keyword evidence="3" id="KW-1185">Reference proteome</keyword>
<keyword evidence="1" id="KW-0732">Signal</keyword>
<dbReference type="PROSITE" id="PS51257">
    <property type="entry name" value="PROKAR_LIPOPROTEIN"/>
    <property type="match status" value="1"/>
</dbReference>
<reference evidence="2 3" key="1">
    <citation type="submission" date="2023-11" db="EMBL/GenBank/DDBJ databases">
        <title>Analysis of the Genomes of Mucilaginibacter gossypii cycad 4 and M. sabulilitoris SNA2: microbes with the potential for plant growth promotion.</title>
        <authorList>
            <person name="Hirsch A.M."/>
            <person name="Humm E."/>
            <person name="Rubbi M."/>
            <person name="Del Vecchio G."/>
            <person name="Ha S.M."/>
            <person name="Pellegrini M."/>
            <person name="Gunsalus R.P."/>
        </authorList>
    </citation>
    <scope>NUCLEOTIDE SEQUENCE [LARGE SCALE GENOMIC DNA]</scope>
    <source>
        <strain evidence="2 3">SNA2</strain>
    </source>
</reference>
<proteinExistence type="predicted"/>
<protein>
    <recommendedName>
        <fullName evidence="4">Lipoprotein</fullName>
    </recommendedName>
</protein>
<accession>A0ABZ0TQZ1</accession>
<gene>
    <name evidence="2" type="ORF">SNE25_07325</name>
</gene>
<feature type="signal peptide" evidence="1">
    <location>
        <begin position="1"/>
        <end position="19"/>
    </location>
</feature>
<dbReference type="Proteomes" id="UP001324380">
    <property type="component" value="Chromosome"/>
</dbReference>